<keyword evidence="2 6" id="KW-0812">Transmembrane</keyword>
<dbReference type="GO" id="GO:0005118">
    <property type="term" value="F:sevenless binding"/>
    <property type="evidence" value="ECO:0007669"/>
    <property type="project" value="InterPro"/>
</dbReference>
<evidence type="ECO:0000259" key="7">
    <source>
        <dbReference type="PROSITE" id="PS50259"/>
    </source>
</evidence>
<comment type="caution">
    <text evidence="8">The sequence shown here is derived from an EMBL/GenBank/DDBJ whole genome shotgun (WGS) entry which is preliminary data.</text>
</comment>
<keyword evidence="8" id="KW-0675">Receptor</keyword>
<feature type="transmembrane region" description="Helical" evidence="6">
    <location>
        <begin position="535"/>
        <end position="561"/>
    </location>
</feature>
<name>A0AAW1L8S1_POPJA</name>
<evidence type="ECO:0000256" key="2">
    <source>
        <dbReference type="ARBA" id="ARBA00022692"/>
    </source>
</evidence>
<feature type="domain" description="G-protein coupled receptors family 3 profile" evidence="7">
    <location>
        <begin position="665"/>
        <end position="765"/>
    </location>
</feature>
<dbReference type="PROSITE" id="PS50259">
    <property type="entry name" value="G_PROTEIN_RECEP_F3_4"/>
    <property type="match status" value="1"/>
</dbReference>
<feature type="transmembrane region" description="Helical" evidence="6">
    <location>
        <begin position="677"/>
        <end position="700"/>
    </location>
</feature>
<dbReference type="InterPro" id="IPR017978">
    <property type="entry name" value="GPCR_3_C"/>
</dbReference>
<dbReference type="Pfam" id="PF00003">
    <property type="entry name" value="7tm_3"/>
    <property type="match status" value="1"/>
</dbReference>
<dbReference type="InterPro" id="IPR002956">
    <property type="entry name" value="Bride_of_7less"/>
</dbReference>
<dbReference type="GO" id="GO:0007601">
    <property type="term" value="P:visual perception"/>
    <property type="evidence" value="ECO:0007669"/>
    <property type="project" value="InterPro"/>
</dbReference>
<feature type="transmembrane region" description="Helical" evidence="6">
    <location>
        <begin position="573"/>
        <end position="593"/>
    </location>
</feature>
<dbReference type="PANTHER" id="PTHR24060">
    <property type="entry name" value="METABOTROPIC GLUTAMATE RECEPTOR"/>
    <property type="match status" value="1"/>
</dbReference>
<evidence type="ECO:0000256" key="1">
    <source>
        <dbReference type="ARBA" id="ARBA00004141"/>
    </source>
</evidence>
<evidence type="ECO:0000256" key="3">
    <source>
        <dbReference type="ARBA" id="ARBA00022989"/>
    </source>
</evidence>
<comment type="subcellular location">
    <subcellularLocation>
        <location evidence="1">Membrane</location>
        <topology evidence="1">Multi-pass membrane protein</topology>
    </subcellularLocation>
</comment>
<reference evidence="8 9" key="1">
    <citation type="journal article" date="2024" name="BMC Genomics">
        <title>De novo assembly and annotation of Popillia japonica's genome with initial clues to its potential as an invasive pest.</title>
        <authorList>
            <person name="Cucini C."/>
            <person name="Boschi S."/>
            <person name="Funari R."/>
            <person name="Cardaioli E."/>
            <person name="Iannotti N."/>
            <person name="Marturano G."/>
            <person name="Paoli F."/>
            <person name="Bruttini M."/>
            <person name="Carapelli A."/>
            <person name="Frati F."/>
            <person name="Nardi F."/>
        </authorList>
    </citation>
    <scope>NUCLEOTIDE SEQUENCE [LARGE SCALE GENOMIC DNA]</scope>
    <source>
        <strain evidence="8">DMR45628</strain>
    </source>
</reference>
<accession>A0AAW1L8S1</accession>
<feature type="transmembrane region" description="Helical" evidence="6">
    <location>
        <begin position="712"/>
        <end position="733"/>
    </location>
</feature>
<keyword evidence="5" id="KW-0325">Glycoprotein</keyword>
<feature type="transmembrane region" description="Helical" evidence="6">
    <location>
        <begin position="739"/>
        <end position="759"/>
    </location>
</feature>
<keyword evidence="3 6" id="KW-1133">Transmembrane helix</keyword>
<dbReference type="InterPro" id="IPR050726">
    <property type="entry name" value="mGluR"/>
</dbReference>
<protein>
    <submittedName>
        <fullName evidence="8">7 transmembrane sweet-taste receptor of 3 GCPR</fullName>
    </submittedName>
</protein>
<gene>
    <name evidence="8" type="ORF">QE152_g15325</name>
</gene>
<feature type="transmembrane region" description="Helical" evidence="6">
    <location>
        <begin position="644"/>
        <end position="665"/>
    </location>
</feature>
<dbReference type="Pfam" id="PF14223">
    <property type="entry name" value="Retrotran_gag_2"/>
    <property type="match status" value="1"/>
</dbReference>
<evidence type="ECO:0000313" key="8">
    <source>
        <dbReference type="EMBL" id="KAK9730300.1"/>
    </source>
</evidence>
<dbReference type="GO" id="GO:0016020">
    <property type="term" value="C:membrane"/>
    <property type="evidence" value="ECO:0007669"/>
    <property type="project" value="UniProtKB-SubCell"/>
</dbReference>
<proteinExistence type="predicted"/>
<evidence type="ECO:0000256" key="6">
    <source>
        <dbReference type="SAM" id="Phobius"/>
    </source>
</evidence>
<keyword evidence="9" id="KW-1185">Reference proteome</keyword>
<evidence type="ECO:0000313" key="9">
    <source>
        <dbReference type="Proteomes" id="UP001458880"/>
    </source>
</evidence>
<organism evidence="8 9">
    <name type="scientific">Popillia japonica</name>
    <name type="common">Japanese beetle</name>
    <dbReference type="NCBI Taxonomy" id="7064"/>
    <lineage>
        <taxon>Eukaryota</taxon>
        <taxon>Metazoa</taxon>
        <taxon>Ecdysozoa</taxon>
        <taxon>Arthropoda</taxon>
        <taxon>Hexapoda</taxon>
        <taxon>Insecta</taxon>
        <taxon>Pterygota</taxon>
        <taxon>Neoptera</taxon>
        <taxon>Endopterygota</taxon>
        <taxon>Coleoptera</taxon>
        <taxon>Polyphaga</taxon>
        <taxon>Scarabaeiformia</taxon>
        <taxon>Scarabaeidae</taxon>
        <taxon>Rutelinae</taxon>
        <taxon>Popillia</taxon>
    </lineage>
</organism>
<keyword evidence="4 6" id="KW-0472">Membrane</keyword>
<dbReference type="AlphaFoldDB" id="A0AAW1L8S1"/>
<dbReference type="GO" id="GO:0004930">
    <property type="term" value="F:G protein-coupled receptor activity"/>
    <property type="evidence" value="ECO:0007669"/>
    <property type="project" value="InterPro"/>
</dbReference>
<evidence type="ECO:0000256" key="4">
    <source>
        <dbReference type="ARBA" id="ARBA00023136"/>
    </source>
</evidence>
<evidence type="ECO:0000256" key="5">
    <source>
        <dbReference type="ARBA" id="ARBA00023180"/>
    </source>
</evidence>
<dbReference type="Proteomes" id="UP001458880">
    <property type="component" value="Unassembled WGS sequence"/>
</dbReference>
<sequence length="858" mass="98085">MKDNDDVRNHLNKFSDTVDKLSEMNVINEDLLSIMMLHSLPPFFETFRIAIESRDQLPSPENLKIKILEESEARSKTKTSTVEGAFFKNLKIKILEESEARSKTKTSTVEGAFFSRNYKRARRTTSSNNDQYKQNSKQKCGDLKINLLLEDCTEDLPVESSLGRTYINSAIWIIERLNLLQITTPLTLGLSVYQICNDSEVYNSLFHIFQQHHYTYQVGIVNVKPFSRSLIDFCTALNIKTNYIQKYRKPLIRASVELLTLLNWKDNITLLTQYKELVPDFYKYSRKQWICVQRLINSEINPITLSPSSPTVVLAEKEVINIILNQLHTQKLDWKIIFVPLDGEPISGLPEGSYLIQPTYGDIIQTFTATPKIIPSPLFFDIAHPLINYAKELSQVIIQQCSNTSYKLNCLRNKYRDIFSYQANTHSSLINFLKIEPLSAKFNYNIYRIDNVSSIDLNKEKTFYSLSKIFSYNIFDDTLLEIDETVLEITNTTNTSTEDCSKRLPSCVLKCLNFQNPDKRTIMFSINIYPRSDSWIFAFISVSILGVIFCLAIIIFILVRLFQRYIFEGNPTLTILLLVVVVVMYLSIIPFALDSDDKVKTNIMMARSLCISLPYAAAFSLLLSRAILLATISKEVGFMSHVAGTVQSFLCLFIFGVQCAVSLQVVRHCEDTLHDFLIMYLLCYNIILLLMLLCLTPLIVRSQRNYKEGRYFTIATVLTALSWSIWVPTYVLLEEEWKDPILCMGLVCTASILLGSLFIPRTYMMAVAAARDRFASALPSLATATSAMDIYRASTQPLYDCVNIATINALNARNANHQTNIQQSEQHQQDFYSCPTAPENEYEIHSETATNADKVTRF</sequence>
<dbReference type="EMBL" id="JASPKY010000149">
    <property type="protein sequence ID" value="KAK9730300.1"/>
    <property type="molecule type" value="Genomic_DNA"/>
</dbReference>
<dbReference type="PRINTS" id="PR01223">
    <property type="entry name" value="BRIDEOF7LESS"/>
</dbReference>